<reference evidence="2" key="1">
    <citation type="submission" date="2024-04" db="EMBL/GenBank/DDBJ databases">
        <authorList>
            <consortium name="Molecular Ecology Group"/>
        </authorList>
    </citation>
    <scope>NUCLEOTIDE SEQUENCE</scope>
</reference>
<protein>
    <submittedName>
        <fullName evidence="2">Uncharacterized protein</fullName>
    </submittedName>
</protein>
<name>A0AAV2MY66_9HYME</name>
<feature type="region of interest" description="Disordered" evidence="1">
    <location>
        <begin position="96"/>
        <end position="147"/>
    </location>
</feature>
<comment type="caution">
    <text evidence="2">The sequence shown here is derived from an EMBL/GenBank/DDBJ whole genome shotgun (WGS) entry which is preliminary data.</text>
</comment>
<sequence>MCCFFQYAVVAFTGEEQEEEEETIAVVPVKWIDKPDDEITDMFWPPKNWPEKGSRPVQLKRAVKNCIEPDIHWPLHKGSVLHLYREYDEAVKGLKRAEDDTSLETEADDAPRRRKPPRRYIDSDEDSEDKENNIYCLEKKRSSQEHS</sequence>
<dbReference type="Proteomes" id="UP001497644">
    <property type="component" value="Unassembled WGS sequence"/>
</dbReference>
<evidence type="ECO:0000313" key="2">
    <source>
        <dbReference type="EMBL" id="CAL1672458.1"/>
    </source>
</evidence>
<evidence type="ECO:0000256" key="1">
    <source>
        <dbReference type="SAM" id="MobiDB-lite"/>
    </source>
</evidence>
<organism evidence="2 3">
    <name type="scientific">Lasius platythorax</name>
    <dbReference type="NCBI Taxonomy" id="488582"/>
    <lineage>
        <taxon>Eukaryota</taxon>
        <taxon>Metazoa</taxon>
        <taxon>Ecdysozoa</taxon>
        <taxon>Arthropoda</taxon>
        <taxon>Hexapoda</taxon>
        <taxon>Insecta</taxon>
        <taxon>Pterygota</taxon>
        <taxon>Neoptera</taxon>
        <taxon>Endopterygota</taxon>
        <taxon>Hymenoptera</taxon>
        <taxon>Apocrita</taxon>
        <taxon>Aculeata</taxon>
        <taxon>Formicoidea</taxon>
        <taxon>Formicidae</taxon>
        <taxon>Formicinae</taxon>
        <taxon>Lasius</taxon>
        <taxon>Lasius</taxon>
    </lineage>
</organism>
<accession>A0AAV2MY66</accession>
<dbReference type="AlphaFoldDB" id="A0AAV2MY66"/>
<dbReference type="EMBL" id="CAXIPU020000578">
    <property type="protein sequence ID" value="CAL1672458.1"/>
    <property type="molecule type" value="Genomic_DNA"/>
</dbReference>
<gene>
    <name evidence="2" type="ORF">LPLAT_LOCUS8263</name>
</gene>
<feature type="compositionally biased region" description="Basic and acidic residues" evidence="1">
    <location>
        <begin position="137"/>
        <end position="147"/>
    </location>
</feature>
<proteinExistence type="predicted"/>
<evidence type="ECO:0000313" key="3">
    <source>
        <dbReference type="Proteomes" id="UP001497644"/>
    </source>
</evidence>
<keyword evidence="3" id="KW-1185">Reference proteome</keyword>